<evidence type="ECO:0000256" key="4">
    <source>
        <dbReference type="ARBA" id="ARBA00007974"/>
    </source>
</evidence>
<comment type="subcellular location">
    <subcellularLocation>
        <location evidence="2">Periplasm</location>
    </subcellularLocation>
</comment>
<keyword evidence="14" id="KW-1185">Reference proteome</keyword>
<keyword evidence="8 13" id="KW-0326">Glycosidase</keyword>
<feature type="domain" description="Mannosyl-glycoprotein endo-beta-N-acetylglucosamidase-like" evidence="12">
    <location>
        <begin position="153"/>
        <end position="308"/>
    </location>
</feature>
<dbReference type="RefSeq" id="WP_034945000.1">
    <property type="nucleotide sequence ID" value="NZ_JDST02000009.1"/>
</dbReference>
<dbReference type="InterPro" id="IPR013377">
    <property type="entry name" value="FlgJ"/>
</dbReference>
<dbReference type="GO" id="GO:0044780">
    <property type="term" value="P:bacterial-type flagellum assembly"/>
    <property type="evidence" value="ECO:0007669"/>
    <property type="project" value="InterPro"/>
</dbReference>
<protein>
    <recommendedName>
        <fullName evidence="5">Peptidoglycan hydrolase FlgJ</fullName>
    </recommendedName>
    <alternativeName>
        <fullName evidence="10">Muramidase FlgJ</fullName>
    </alternativeName>
</protein>
<comment type="caution">
    <text evidence="13">The sequence shown here is derived from an EMBL/GenBank/DDBJ whole genome shotgun (WGS) entry which is preliminary data.</text>
</comment>
<name>A0A080MKT8_9PROT</name>
<dbReference type="PANTHER" id="PTHR33308:SF9">
    <property type="entry name" value="PEPTIDOGLYCAN HYDROLASE FLGJ"/>
    <property type="match status" value="1"/>
</dbReference>
<evidence type="ECO:0000313" key="14">
    <source>
        <dbReference type="Proteomes" id="UP000021315"/>
    </source>
</evidence>
<dbReference type="InterPro" id="IPR019301">
    <property type="entry name" value="Flagellar_prot_FlgJ_N"/>
</dbReference>
<evidence type="ECO:0000256" key="8">
    <source>
        <dbReference type="ARBA" id="ARBA00023295"/>
    </source>
</evidence>
<dbReference type="PRINTS" id="PR01002">
    <property type="entry name" value="FLGFLGJ"/>
</dbReference>
<keyword evidence="9" id="KW-0961">Cell wall biogenesis/degradation</keyword>
<evidence type="ECO:0000256" key="2">
    <source>
        <dbReference type="ARBA" id="ARBA00004418"/>
    </source>
</evidence>
<evidence type="ECO:0000256" key="5">
    <source>
        <dbReference type="ARBA" id="ARBA00013433"/>
    </source>
</evidence>
<dbReference type="Gene3D" id="1.10.530.10">
    <property type="match status" value="1"/>
</dbReference>
<dbReference type="GO" id="GO:0016798">
    <property type="term" value="F:hydrolase activity, acting on glycosyl bonds"/>
    <property type="evidence" value="ECO:0007669"/>
    <property type="project" value="UniProtKB-KW"/>
</dbReference>
<dbReference type="Pfam" id="PF10135">
    <property type="entry name" value="Rod-binding"/>
    <property type="match status" value="1"/>
</dbReference>
<comment type="function">
    <text evidence="1">Flagellum-specific muramidase which hydrolyzes the peptidoglycan layer to assemble the rod structure in the periplasmic space.</text>
</comment>
<dbReference type="Pfam" id="PF01832">
    <property type="entry name" value="Glucosaminidase"/>
    <property type="match status" value="1"/>
</dbReference>
<dbReference type="GO" id="GO:0071555">
    <property type="term" value="P:cell wall organization"/>
    <property type="evidence" value="ECO:0007669"/>
    <property type="project" value="UniProtKB-KW"/>
</dbReference>
<dbReference type="AlphaFoldDB" id="A0A080MKT8"/>
<dbReference type="SMART" id="SM00047">
    <property type="entry name" value="LYZ2"/>
    <property type="match status" value="1"/>
</dbReference>
<gene>
    <name evidence="13" type="primary">flgJ</name>
    <name evidence="13" type="ORF">AW06_000505</name>
</gene>
<evidence type="ECO:0000256" key="7">
    <source>
        <dbReference type="ARBA" id="ARBA00022801"/>
    </source>
</evidence>
<organism evidence="13 14">
    <name type="scientific">Candidatus Accumulibacter cognatus</name>
    <dbReference type="NCBI Taxonomy" id="2954383"/>
    <lineage>
        <taxon>Bacteria</taxon>
        <taxon>Pseudomonadati</taxon>
        <taxon>Pseudomonadota</taxon>
        <taxon>Betaproteobacteria</taxon>
        <taxon>Candidatus Accumulibacter</taxon>
    </lineage>
</organism>
<evidence type="ECO:0000256" key="10">
    <source>
        <dbReference type="ARBA" id="ARBA00030835"/>
    </source>
</evidence>
<accession>A0A080MKT8</accession>
<evidence type="ECO:0000256" key="3">
    <source>
        <dbReference type="ARBA" id="ARBA00006880"/>
    </source>
</evidence>
<evidence type="ECO:0000256" key="6">
    <source>
        <dbReference type="ARBA" id="ARBA00022764"/>
    </source>
</evidence>
<dbReference type="PANTHER" id="PTHR33308">
    <property type="entry name" value="PEPTIDOGLYCAN HYDROLASE FLGJ"/>
    <property type="match status" value="1"/>
</dbReference>
<dbReference type="EMBL" id="JDST02000009">
    <property type="protein sequence ID" value="KFB78114.1"/>
    <property type="molecule type" value="Genomic_DNA"/>
</dbReference>
<keyword evidence="7 13" id="KW-0378">Hydrolase</keyword>
<dbReference type="GO" id="GO:0071973">
    <property type="term" value="P:bacterial-type flagellum-dependent cell motility"/>
    <property type="evidence" value="ECO:0007669"/>
    <property type="project" value="TreeGrafter"/>
</dbReference>
<dbReference type="Proteomes" id="UP000021315">
    <property type="component" value="Unassembled WGS sequence"/>
</dbReference>
<comment type="similarity">
    <text evidence="4">In the C-terminal section; belongs to the glycosyl hydrolase 73 family.</text>
</comment>
<evidence type="ECO:0000256" key="1">
    <source>
        <dbReference type="ARBA" id="ARBA00002954"/>
    </source>
</evidence>
<dbReference type="InterPro" id="IPR002901">
    <property type="entry name" value="MGlyc_endo_b_GlcNAc-like_dom"/>
</dbReference>
<dbReference type="GO" id="GO:0004040">
    <property type="term" value="F:amidase activity"/>
    <property type="evidence" value="ECO:0007669"/>
    <property type="project" value="InterPro"/>
</dbReference>
<dbReference type="GO" id="GO:0042597">
    <property type="term" value="C:periplasmic space"/>
    <property type="evidence" value="ECO:0007669"/>
    <property type="project" value="UniProtKB-SubCell"/>
</dbReference>
<keyword evidence="6" id="KW-0574">Periplasm</keyword>
<sequence length="315" mass="33193">MNTANLGVNRLAIDPALGGDLRARLKADPQAGVRQAARQFEGMLLHLMLKSMRDANAAGGLLDSDQSRFFTAMGDQQMAQDLASQAPLGFAAMIEKQLARQMTPSAVAAATSPLDLLPQSLPAQITASTATIRTVTGAQRSTAASPAAKSGAVSTAGTSPDARAFVDRVWPQAVEAAAMTGVPAHFLVAQSALESGWGKREIKAADGSPSFNLFGIKAGRSWSGPTVEVQTTEFVNGEAQSVRARFRVYGSYAEAFRDYAKVLSSNPRFAKVIGQQDGAQFARSLQQAGYATDPMYADKLARIINGATLRQALSA</sequence>
<dbReference type="NCBIfam" id="TIGR02541">
    <property type="entry name" value="flagell_FlgJ"/>
    <property type="match status" value="1"/>
</dbReference>
<evidence type="ECO:0000313" key="13">
    <source>
        <dbReference type="EMBL" id="KFB78114.1"/>
    </source>
</evidence>
<dbReference type="InterPro" id="IPR051056">
    <property type="entry name" value="Glycosyl_Hydrolase_73"/>
</dbReference>
<feature type="region of interest" description="Disordered" evidence="11">
    <location>
        <begin position="138"/>
        <end position="158"/>
    </location>
</feature>
<proteinExistence type="inferred from homology"/>
<dbReference type="FunFam" id="2.10.70.40:FF:000001">
    <property type="entry name" value="Flagellar assembly peptidoglycan hydrolase FlgJ"/>
    <property type="match status" value="1"/>
</dbReference>
<evidence type="ECO:0000259" key="12">
    <source>
        <dbReference type="SMART" id="SM00047"/>
    </source>
</evidence>
<comment type="similarity">
    <text evidence="3">In the N-terminal section; belongs to the FlgJ family.</text>
</comment>
<reference evidence="13" key="1">
    <citation type="submission" date="2014-02" db="EMBL/GenBank/DDBJ databases">
        <title>Expanding our view of genomic diversity in Candidatus Accumulibacter clades.</title>
        <authorList>
            <person name="Skennerton C.T."/>
            <person name="Barr J.J."/>
            <person name="Slater F.R."/>
            <person name="Bond P.L."/>
            <person name="Tyson G.W."/>
        </authorList>
    </citation>
    <scope>NUCLEOTIDE SEQUENCE [LARGE SCALE GENOMIC DNA]</scope>
</reference>
<evidence type="ECO:0000256" key="9">
    <source>
        <dbReference type="ARBA" id="ARBA00023316"/>
    </source>
</evidence>
<evidence type="ECO:0000256" key="11">
    <source>
        <dbReference type="SAM" id="MobiDB-lite"/>
    </source>
</evidence>
<dbReference type="Gene3D" id="2.10.70.40">
    <property type="entry name" value="peptidoglycan hydrolase"/>
    <property type="match status" value="1"/>
</dbReference>
<dbReference type="STRING" id="1453999.AW06_000505"/>